<feature type="region of interest" description="Disordered" evidence="1">
    <location>
        <begin position="177"/>
        <end position="202"/>
    </location>
</feature>
<keyword evidence="2" id="KW-0472">Membrane</keyword>
<sequence>MASSTEENAKQAEDQPPSTSSSAGIADEPSPPLPHPPPGAPQEQGSTSSARASSHTQSHPKTQPPLMFDLSGMRWNPEMAGGNRNMDQSSSLLPLVPIFCPVPLPAYQGQLNEQTFRSGGIFAVPMVPVIGPLPGFPPSGLIPVSYNIPLSTPVAGNATSSSSSEPVDRAIPAQAHEPAAMGPPQGGGLNIPPPVVAQAGQPHLPDGHRQIVRRFHVALQIDLLLILKLAVVVFIFNQDGSRDRLFLLLFLAGLAYLYQTGALSPLLRWISQSAQRAMMPPQQQQPARAVPAERGLGQGGIAAADVPGQEGDAIAAADNHAAPPVEGGGPANMGGDRVQPQAPPVQGATWWGILKEVQMIVVGFVTSLLPGFHQHMD</sequence>
<feature type="region of interest" description="Disordered" evidence="1">
    <location>
        <begin position="1"/>
        <end position="70"/>
    </location>
</feature>
<feature type="transmembrane region" description="Helical" evidence="2">
    <location>
        <begin position="248"/>
        <end position="270"/>
    </location>
</feature>
<comment type="caution">
    <text evidence="3">The sequence shown here is derived from an EMBL/GenBank/DDBJ whole genome shotgun (WGS) entry which is preliminary data.</text>
</comment>
<evidence type="ECO:0000313" key="3">
    <source>
        <dbReference type="EMBL" id="KAI5082989.1"/>
    </source>
</evidence>
<dbReference type="EMBL" id="JABFUD020000002">
    <property type="protein sequence ID" value="KAI5082989.1"/>
    <property type="molecule type" value="Genomic_DNA"/>
</dbReference>
<organism evidence="3 4">
    <name type="scientific">Adiantum capillus-veneris</name>
    <name type="common">Maidenhair fern</name>
    <dbReference type="NCBI Taxonomy" id="13818"/>
    <lineage>
        <taxon>Eukaryota</taxon>
        <taxon>Viridiplantae</taxon>
        <taxon>Streptophyta</taxon>
        <taxon>Embryophyta</taxon>
        <taxon>Tracheophyta</taxon>
        <taxon>Polypodiopsida</taxon>
        <taxon>Polypodiidae</taxon>
        <taxon>Polypodiales</taxon>
        <taxon>Pteridineae</taxon>
        <taxon>Pteridaceae</taxon>
        <taxon>Vittarioideae</taxon>
        <taxon>Adiantum</taxon>
    </lineage>
</organism>
<keyword evidence="4" id="KW-1185">Reference proteome</keyword>
<protein>
    <submittedName>
        <fullName evidence="3">Uncharacterized protein</fullName>
    </submittedName>
</protein>
<feature type="region of interest" description="Disordered" evidence="1">
    <location>
        <begin position="320"/>
        <end position="340"/>
    </location>
</feature>
<feature type="compositionally biased region" description="Pro residues" evidence="1">
    <location>
        <begin position="29"/>
        <end position="40"/>
    </location>
</feature>
<feature type="transmembrane region" description="Helical" evidence="2">
    <location>
        <begin position="217"/>
        <end position="236"/>
    </location>
</feature>
<dbReference type="PANTHER" id="PTHR36787">
    <property type="entry name" value="TRANSMEMBRANE PROTEIN"/>
    <property type="match status" value="1"/>
</dbReference>
<keyword evidence="2" id="KW-0812">Transmembrane</keyword>
<dbReference type="OrthoDB" id="21589at2759"/>
<evidence type="ECO:0000256" key="1">
    <source>
        <dbReference type="SAM" id="MobiDB-lite"/>
    </source>
</evidence>
<keyword evidence="2" id="KW-1133">Transmembrane helix</keyword>
<proteinExistence type="predicted"/>
<accession>A0A9D4ZPF7</accession>
<evidence type="ECO:0000256" key="2">
    <source>
        <dbReference type="SAM" id="Phobius"/>
    </source>
</evidence>
<gene>
    <name evidence="3" type="ORF">GOP47_0002732</name>
</gene>
<reference evidence="3" key="1">
    <citation type="submission" date="2021-01" db="EMBL/GenBank/DDBJ databases">
        <title>Adiantum capillus-veneris genome.</title>
        <authorList>
            <person name="Fang Y."/>
            <person name="Liao Q."/>
        </authorList>
    </citation>
    <scope>NUCLEOTIDE SEQUENCE</scope>
    <source>
        <strain evidence="3">H3</strain>
        <tissue evidence="3">Leaf</tissue>
    </source>
</reference>
<name>A0A9D4ZPF7_ADICA</name>
<feature type="compositionally biased region" description="Polar residues" evidence="1">
    <location>
        <begin position="43"/>
        <end position="61"/>
    </location>
</feature>
<dbReference type="AlphaFoldDB" id="A0A9D4ZPF7"/>
<dbReference type="Proteomes" id="UP000886520">
    <property type="component" value="Chromosome 3"/>
</dbReference>
<evidence type="ECO:0000313" key="4">
    <source>
        <dbReference type="Proteomes" id="UP000886520"/>
    </source>
</evidence>